<accession>A0ACC4AFL6</accession>
<proteinExistence type="predicted"/>
<organism evidence="1 2">
    <name type="scientific">Populus alba</name>
    <name type="common">White poplar</name>
    <dbReference type="NCBI Taxonomy" id="43335"/>
    <lineage>
        <taxon>Eukaryota</taxon>
        <taxon>Viridiplantae</taxon>
        <taxon>Streptophyta</taxon>
        <taxon>Embryophyta</taxon>
        <taxon>Tracheophyta</taxon>
        <taxon>Spermatophyta</taxon>
        <taxon>Magnoliopsida</taxon>
        <taxon>eudicotyledons</taxon>
        <taxon>Gunneridae</taxon>
        <taxon>Pentapetalae</taxon>
        <taxon>rosids</taxon>
        <taxon>fabids</taxon>
        <taxon>Malpighiales</taxon>
        <taxon>Salicaceae</taxon>
        <taxon>Saliceae</taxon>
        <taxon>Populus</taxon>
    </lineage>
</organism>
<evidence type="ECO:0000313" key="2">
    <source>
        <dbReference type="Proteomes" id="UP000309997"/>
    </source>
</evidence>
<comment type="caution">
    <text evidence="1">The sequence shown here is derived from an EMBL/GenBank/DDBJ whole genome shotgun (WGS) entry which is preliminary data.</text>
</comment>
<evidence type="ECO:0000313" key="1">
    <source>
        <dbReference type="EMBL" id="KAL3564962.1"/>
    </source>
</evidence>
<name>A0ACC4AFL6_POPAL</name>
<gene>
    <name evidence="1" type="ORF">D5086_033008</name>
</gene>
<sequence>MAKASPPNVFKAYLEQFQKDFSLFLRLRSEEIIQGGRVVLTFIGRSIDDPRSKDCCLYWELLAKSLLDLAAKGLVVEADIHTFNLPYYNPYEGEVREIIKMEGSFDIDKLETFSINWDANDDISNKDFVFEKDQCGRNVANIVRAVAEPMLVSHFGDDIIDELFKRYAEYVGNDFNTVFKSLPFFCEKFGKEKRDLCGQHYFITGVPGSFYHRLFPSKSLHFFHSSYSLHWLSKVPEGISNNKGNIYMAKASPPDVFKAYLEQFQKDFSLFLSLRSEEIIQGGSVVLTFIGRSIDDPRSKDCCLYWDLLAKSLLDLAAKVKTDIDTFNLPYYNPYEGEVREIIEMEGSFDIDKLETFAINWDANDDISNKDFVFEKDQCGRNVANIVRAVAEPMLVSHFGDDIMDELFKRYAEYVGEYLCVEKTKHINIVLTMTKKVKSE</sequence>
<reference evidence="1 2" key="1">
    <citation type="journal article" date="2024" name="Plant Biotechnol. J.">
        <title>Genome and CRISPR/Cas9 system of a widespread forest tree (Populus alba) in the world.</title>
        <authorList>
            <person name="Liu Y.J."/>
            <person name="Jiang P.F."/>
            <person name="Han X.M."/>
            <person name="Li X.Y."/>
            <person name="Wang H.M."/>
            <person name="Wang Y.J."/>
            <person name="Wang X.X."/>
            <person name="Zeng Q.Y."/>
        </authorList>
    </citation>
    <scope>NUCLEOTIDE SEQUENCE [LARGE SCALE GENOMIC DNA]</scope>
    <source>
        <strain evidence="2">cv. PAL-ZL1</strain>
    </source>
</reference>
<dbReference type="EMBL" id="RCHU02000019">
    <property type="protein sequence ID" value="KAL3564962.1"/>
    <property type="molecule type" value="Genomic_DNA"/>
</dbReference>
<dbReference type="Proteomes" id="UP000309997">
    <property type="component" value="Unassembled WGS sequence"/>
</dbReference>
<protein>
    <submittedName>
        <fullName evidence="1">Uncharacterized protein</fullName>
    </submittedName>
</protein>
<keyword evidence="2" id="KW-1185">Reference proteome</keyword>